<evidence type="ECO:0000313" key="2">
    <source>
        <dbReference type="Proteomes" id="UP000321026"/>
    </source>
</evidence>
<proteinExistence type="predicted"/>
<dbReference type="EMBL" id="SSDS01000062">
    <property type="protein sequence ID" value="TXG76851.1"/>
    <property type="molecule type" value="Genomic_DNA"/>
</dbReference>
<evidence type="ECO:0000313" key="1">
    <source>
        <dbReference type="EMBL" id="TXG76851.1"/>
    </source>
</evidence>
<reference evidence="1 2" key="1">
    <citation type="submission" date="2018-09" db="EMBL/GenBank/DDBJ databases">
        <title>Metagenome Assembled Genomes from an Advanced Water Purification Facility.</title>
        <authorList>
            <person name="Stamps B.W."/>
            <person name="Spear J.R."/>
        </authorList>
    </citation>
    <scope>NUCLEOTIDE SEQUENCE [LARGE SCALE GENOMIC DNA]</scope>
    <source>
        <strain evidence="1">Bin_63_2</strain>
    </source>
</reference>
<gene>
    <name evidence="1" type="ORF">E6Q11_03975</name>
</gene>
<organism evidence="1 2">
    <name type="scientific">Candidatus Dojkabacteria bacterium</name>
    <dbReference type="NCBI Taxonomy" id="2099670"/>
    <lineage>
        <taxon>Bacteria</taxon>
        <taxon>Candidatus Dojkabacteria</taxon>
    </lineage>
</organism>
<comment type="caution">
    <text evidence="1">The sequence shown here is derived from an EMBL/GenBank/DDBJ whole genome shotgun (WGS) entry which is preliminary data.</text>
</comment>
<sequence>MALPIRCKTYFDPPCNPCWTEETPDCCDKTNELLEGVILELKKPRAIGVLSVCLRRLLAPICTSSSQTFDIGDYTITYSGIDTTNGTHQFIYDGVDSEVFEGMILAMIKPQTSSSMNAMLHFTSAYVHDYQVISDTRLIVWLDISQLSTDIPSVCATGLDYQGTLDMLQGAWASTPIGVPQAVSAFQMIVTQFKEVTPIEEYKLQETKLLNEDGSISVLFHTLGTNTPFTPLPTDIISPCEPQIPTKGFGFYCYERGGYDCVQVVWQINNDNSIQFFLDGIEIPSSELKPCTGNSEMATSPSFSTASVQYGTRTLNFQAKNTGSNYNLGDFLVKTETFDVQNPSVVTALSWYNLSQDVDITPAPPSISDIEQVKGDRVLLGQETLKYDQNPASLGSIPNGVNFAEIHVFNHDSIYDVDGTSPDPVNFSGRRVNDGATFELESFNEIKNFLIRTISASPASAAYVDVNYYYLFTSEGNN</sequence>
<accession>A0A5C7J5L9</accession>
<protein>
    <submittedName>
        <fullName evidence="1">Uncharacterized protein</fullName>
    </submittedName>
</protein>
<dbReference type="AlphaFoldDB" id="A0A5C7J5L9"/>
<dbReference type="Proteomes" id="UP000321026">
    <property type="component" value="Unassembled WGS sequence"/>
</dbReference>
<name>A0A5C7J5L9_9BACT</name>